<organism evidence="4 5">
    <name type="scientific">Candidatus Xenohaliotis californiensis</name>
    <dbReference type="NCBI Taxonomy" id="84677"/>
    <lineage>
        <taxon>Bacteria</taxon>
        <taxon>Pseudomonadati</taxon>
        <taxon>Pseudomonadota</taxon>
        <taxon>Alphaproteobacteria</taxon>
        <taxon>Rickettsiales</taxon>
        <taxon>Anaplasmataceae</taxon>
        <taxon>Candidatus Xenohaliotis</taxon>
    </lineage>
</organism>
<evidence type="ECO:0000313" key="5">
    <source>
        <dbReference type="Proteomes" id="UP001314181"/>
    </source>
</evidence>
<comment type="similarity">
    <text evidence="2">Belongs to the NAD(P)-dependent epimerase/dehydratase family.</text>
</comment>
<evidence type="ECO:0000256" key="1">
    <source>
        <dbReference type="ARBA" id="ARBA00005125"/>
    </source>
</evidence>
<keyword evidence="5" id="KW-1185">Reference proteome</keyword>
<dbReference type="Gene3D" id="3.90.25.10">
    <property type="entry name" value="UDP-galactose 4-epimerase, domain 1"/>
    <property type="match status" value="1"/>
</dbReference>
<dbReference type="Pfam" id="PF01370">
    <property type="entry name" value="Epimerase"/>
    <property type="match status" value="1"/>
</dbReference>
<dbReference type="InterPro" id="IPR001509">
    <property type="entry name" value="Epimerase_deHydtase"/>
</dbReference>
<comment type="pathway">
    <text evidence="1">Bacterial outer membrane biogenesis; LPS O-antigen biosynthesis.</text>
</comment>
<accession>A0ABP0ETL2</accession>
<proteinExistence type="inferred from homology"/>
<dbReference type="RefSeq" id="WP_338364489.1">
    <property type="nucleotide sequence ID" value="NZ_CAWVOK010000026.1"/>
</dbReference>
<reference evidence="4 5" key="1">
    <citation type="submission" date="2024-01" db="EMBL/GenBank/DDBJ databases">
        <authorList>
            <person name="Kunselman E."/>
        </authorList>
    </citation>
    <scope>NUCLEOTIDE SEQUENCE [LARGE SCALE GENOMIC DNA]</scope>
    <source>
        <strain evidence="4">2 abalone samples</strain>
    </source>
</reference>
<sequence>MTVLIAGGAGFIGLHVVNLFIERGHDVVVMDYINANSIVNAVNQKARLVKVNFTNPKLLADILLNYDVNIVIDLTTESSYLHMASSQENSGFVDTNLSGFANAIQTIFLYWNGLTEVQKRRFVYLRTFPVDIFDPGEFGSKIGCQSLIKPSSVYGAVLAFKFHAIKAWHESFGFPAIAMITPSIYGPYQTNLASLVPSVMYNAFRECSITIRGDGKHVRNWLYISDHCDAMYLAITRGKAGSTYFVSPSNTYYTIDIVHKICSIMDELIPRENKQLYADLIKFVSYEQDQHSWRVCDDLVSKQQIGFIANHDISSGLRKTVEWFLSVKQSENIKIN</sequence>
<evidence type="ECO:0000256" key="2">
    <source>
        <dbReference type="ARBA" id="ARBA00007637"/>
    </source>
</evidence>
<protein>
    <submittedName>
        <fullName evidence="4">dTDP-glucose 4,6-dehydratase 2</fullName>
        <ecNumber evidence="4">4.2.1.46</ecNumber>
    </submittedName>
</protein>
<dbReference type="EMBL" id="CAWVOK010000026">
    <property type="protein sequence ID" value="CAK8163354.1"/>
    <property type="molecule type" value="Genomic_DNA"/>
</dbReference>
<dbReference type="Gene3D" id="3.40.50.720">
    <property type="entry name" value="NAD(P)-binding Rossmann-like Domain"/>
    <property type="match status" value="1"/>
</dbReference>
<evidence type="ECO:0000259" key="3">
    <source>
        <dbReference type="Pfam" id="PF01370"/>
    </source>
</evidence>
<feature type="domain" description="NAD-dependent epimerase/dehydratase" evidence="3">
    <location>
        <begin position="3"/>
        <end position="244"/>
    </location>
</feature>
<name>A0ABP0ETL2_9RICK</name>
<evidence type="ECO:0000313" key="4">
    <source>
        <dbReference type="EMBL" id="CAK8163354.1"/>
    </source>
</evidence>
<comment type="caution">
    <text evidence="4">The sequence shown here is derived from an EMBL/GenBank/DDBJ whole genome shotgun (WGS) entry which is preliminary data.</text>
</comment>
<dbReference type="PANTHER" id="PTHR43000">
    <property type="entry name" value="DTDP-D-GLUCOSE 4,6-DEHYDRATASE-RELATED"/>
    <property type="match status" value="1"/>
</dbReference>
<gene>
    <name evidence="4" type="ORF">CAXC1_330114</name>
</gene>
<dbReference type="InterPro" id="IPR036291">
    <property type="entry name" value="NAD(P)-bd_dom_sf"/>
</dbReference>
<dbReference type="EC" id="4.2.1.46" evidence="4"/>
<dbReference type="Proteomes" id="UP001314181">
    <property type="component" value="Unassembled WGS sequence"/>
</dbReference>
<dbReference type="SUPFAM" id="SSF51735">
    <property type="entry name" value="NAD(P)-binding Rossmann-fold domains"/>
    <property type="match status" value="1"/>
</dbReference>
<dbReference type="GO" id="GO:0008460">
    <property type="term" value="F:dTDP-glucose 4,6-dehydratase activity"/>
    <property type="evidence" value="ECO:0007669"/>
    <property type="project" value="UniProtKB-EC"/>
</dbReference>
<keyword evidence="4" id="KW-0456">Lyase</keyword>